<dbReference type="RefSeq" id="WP_289402093.1">
    <property type="nucleotide sequence ID" value="NZ_JAQIBC010000005.1"/>
</dbReference>
<evidence type="ECO:0000313" key="3">
    <source>
        <dbReference type="Proteomes" id="UP001169066"/>
    </source>
</evidence>
<dbReference type="EMBL" id="JAQIBC010000005">
    <property type="protein sequence ID" value="MDM5264164.1"/>
    <property type="molecule type" value="Genomic_DNA"/>
</dbReference>
<protein>
    <recommendedName>
        <fullName evidence="4">Double Cache domain-containing protein</fullName>
    </recommendedName>
</protein>
<accession>A0ABT7QT98</accession>
<keyword evidence="1" id="KW-0472">Membrane</keyword>
<keyword evidence="1" id="KW-0812">Transmembrane</keyword>
<proteinExistence type="predicted"/>
<comment type="caution">
    <text evidence="2">The sequence shown here is derived from an EMBL/GenBank/DDBJ whole genome shotgun (WGS) entry which is preliminary data.</text>
</comment>
<reference evidence="2" key="1">
    <citation type="submission" date="2023-01" db="EMBL/GenBank/DDBJ databases">
        <title>Sulfurovum sp. XTW-4 genome assembly.</title>
        <authorList>
            <person name="Wang J."/>
        </authorList>
    </citation>
    <scope>NUCLEOTIDE SEQUENCE</scope>
    <source>
        <strain evidence="2">XTW-4</strain>
    </source>
</reference>
<evidence type="ECO:0000256" key="1">
    <source>
        <dbReference type="SAM" id="Phobius"/>
    </source>
</evidence>
<sequence length="378" mass="43893">MRVKMKSCTPSKYISKIAAYITFGVLMVLFISVFFFVQQSKEDRLISLGDQIVSDFRAGLDYEMADLLSLSLALSEDGELKNALTADNESQGYRILSRITERFKKYTHVKTLRIQVLTPDFFIFARSWDEGYEGMPIWWFREDLASLDKNSRPKVGMETGRLLTLKATIPMRSGDKVLGYLEVIKFIDDFTLKLRKKGIELFALMDEKYLEHAELMRNFPLLNGYVISNQNFNQQYMDKIEMIDWEALLLNNYEYEDGILYLYEPMVNGAGKQIGIYLLCISKDTLELHEKADQSVSVFTQFSDEDIKNVVEAWQTPHDSFRNAYDKELIGVLPKLNEEDKKELEVEAKRILYGYSKDELIDIIVENKHNEKKLGTIK</sequence>
<gene>
    <name evidence="2" type="ORF">PF327_08160</name>
</gene>
<name>A0ABT7QT98_9BACT</name>
<organism evidence="2 3">
    <name type="scientific">Sulfurovum xiamenensis</name>
    <dbReference type="NCBI Taxonomy" id="3019066"/>
    <lineage>
        <taxon>Bacteria</taxon>
        <taxon>Pseudomonadati</taxon>
        <taxon>Campylobacterota</taxon>
        <taxon>Epsilonproteobacteria</taxon>
        <taxon>Campylobacterales</taxon>
        <taxon>Sulfurovaceae</taxon>
        <taxon>Sulfurovum</taxon>
    </lineage>
</organism>
<evidence type="ECO:0008006" key="4">
    <source>
        <dbReference type="Google" id="ProtNLM"/>
    </source>
</evidence>
<keyword evidence="3" id="KW-1185">Reference proteome</keyword>
<keyword evidence="1" id="KW-1133">Transmembrane helix</keyword>
<dbReference type="Proteomes" id="UP001169066">
    <property type="component" value="Unassembled WGS sequence"/>
</dbReference>
<evidence type="ECO:0000313" key="2">
    <source>
        <dbReference type="EMBL" id="MDM5264164.1"/>
    </source>
</evidence>
<feature type="transmembrane region" description="Helical" evidence="1">
    <location>
        <begin position="20"/>
        <end position="37"/>
    </location>
</feature>